<evidence type="ECO:0000313" key="4">
    <source>
        <dbReference type="Proteomes" id="UP000316775"/>
    </source>
</evidence>
<reference evidence="3 4" key="1">
    <citation type="submission" date="2019-06" db="EMBL/GenBank/DDBJ databases">
        <title>Whole genome shotgun sequence of Flavobacterium flevense NBRC 14960.</title>
        <authorList>
            <person name="Hosoyama A."/>
            <person name="Uohara A."/>
            <person name="Ohji S."/>
            <person name="Ichikawa N."/>
        </authorList>
    </citation>
    <scope>NUCLEOTIDE SEQUENCE [LARGE SCALE GENOMIC DNA]</scope>
    <source>
        <strain evidence="3 4">NBRC 14960</strain>
    </source>
</reference>
<keyword evidence="1" id="KW-0732">Signal</keyword>
<dbReference type="OrthoDB" id="259356at2"/>
<protein>
    <recommendedName>
        <fullName evidence="2">3-keto-alpha-glucoside-1,2-lyase/3-keto-2-hydroxy-glucal hydratase domain-containing protein</fullName>
    </recommendedName>
</protein>
<dbReference type="InterPro" id="IPR010496">
    <property type="entry name" value="AL/BT2_dom"/>
</dbReference>
<proteinExistence type="predicted"/>
<evidence type="ECO:0000313" key="3">
    <source>
        <dbReference type="EMBL" id="GEC72604.1"/>
    </source>
</evidence>
<evidence type="ECO:0000259" key="2">
    <source>
        <dbReference type="Pfam" id="PF06439"/>
    </source>
</evidence>
<dbReference type="PROSITE" id="PS51257">
    <property type="entry name" value="PROKAR_LIPOPROTEIN"/>
    <property type="match status" value="1"/>
</dbReference>
<evidence type="ECO:0000256" key="1">
    <source>
        <dbReference type="SAM" id="SignalP"/>
    </source>
</evidence>
<dbReference type="RefSeq" id="WP_073247099.1">
    <property type="nucleotide sequence ID" value="NZ_BJNP01000022.1"/>
</dbReference>
<dbReference type="EMBL" id="BJNP01000022">
    <property type="protein sequence ID" value="GEC72604.1"/>
    <property type="molecule type" value="Genomic_DNA"/>
</dbReference>
<gene>
    <name evidence="3" type="ORF">FFL01_21430</name>
</gene>
<dbReference type="GO" id="GO:0016787">
    <property type="term" value="F:hydrolase activity"/>
    <property type="evidence" value="ECO:0007669"/>
    <property type="project" value="InterPro"/>
</dbReference>
<dbReference type="Pfam" id="PF06439">
    <property type="entry name" value="3keto-disac_hyd"/>
    <property type="match status" value="1"/>
</dbReference>
<feature type="chain" id="PRO_5022662483" description="3-keto-alpha-glucoside-1,2-lyase/3-keto-2-hydroxy-glucal hydratase domain-containing protein" evidence="1">
    <location>
        <begin position="24"/>
        <end position="288"/>
    </location>
</feature>
<dbReference type="Proteomes" id="UP000316775">
    <property type="component" value="Unassembled WGS sequence"/>
</dbReference>
<dbReference type="STRING" id="983.SAMN05443543_11421"/>
<feature type="domain" description="3-keto-alpha-glucoside-1,2-lyase/3-keto-2-hydroxy-glucal hydratase" evidence="2">
    <location>
        <begin position="38"/>
        <end position="271"/>
    </location>
</feature>
<dbReference type="AlphaFoldDB" id="A0A4Y4B142"/>
<feature type="signal peptide" evidence="1">
    <location>
        <begin position="1"/>
        <end position="23"/>
    </location>
</feature>
<accession>A0A4Y4B142</accession>
<dbReference type="Gene3D" id="2.60.120.560">
    <property type="entry name" value="Exo-inulinase, domain 1"/>
    <property type="match status" value="1"/>
</dbReference>
<comment type="caution">
    <text evidence="3">The sequence shown here is derived from an EMBL/GenBank/DDBJ whole genome shotgun (WGS) entry which is preliminary data.</text>
</comment>
<organism evidence="3 4">
    <name type="scientific">Flavobacterium flevense</name>
    <dbReference type="NCBI Taxonomy" id="983"/>
    <lineage>
        <taxon>Bacteria</taxon>
        <taxon>Pseudomonadati</taxon>
        <taxon>Bacteroidota</taxon>
        <taxon>Flavobacteriia</taxon>
        <taxon>Flavobacteriales</taxon>
        <taxon>Flavobacteriaceae</taxon>
        <taxon>Flavobacterium</taxon>
    </lineage>
</organism>
<keyword evidence="4" id="KW-1185">Reference proteome</keyword>
<name>A0A4Y4B142_9FLAO</name>
<sequence length="288" mass="33118">MNCLKIKASVLGLILFSACSTSHKGSQITKFGAVDMEGYVNLYNGKDMDNWDVMCRNFNRELAKKVFTAGENGEMHVFKDFPDEGTTNAGKSLTHCMFFTKEKYSKYSFKFEYKWGTKTYNNFNQFQYDAGLYYHVFDVAIWPQGIEYQVRYNHVENRNHTGDIWNSGAKFDWVADEKVSDPKMKTYLSLKDGGVVQEHRGGEHRAHKNAPFHALDGQWNQCEVIVMGDKYAIHKLNGVVVNVITNLSLSEGVIGLQSETAEVFYRNIKIKEFKEDIPMEQFLNKSKK</sequence>